<gene>
    <name evidence="1" type="ORF">LOD99_14241</name>
</gene>
<proteinExistence type="predicted"/>
<comment type="caution">
    <text evidence="1">The sequence shown here is derived from an EMBL/GenBank/DDBJ whole genome shotgun (WGS) entry which is preliminary data.</text>
</comment>
<dbReference type="EMBL" id="JAKMXF010000044">
    <property type="protein sequence ID" value="KAI6659901.1"/>
    <property type="molecule type" value="Genomic_DNA"/>
</dbReference>
<sequence length="285" mass="31953">MKTSRSRFGVLLEHEDFIAEREKIEPKQLLALALELVSKKSYDRDISDICREIIDKGSFSGVLNKVQISKCAYILDSLEIRDGLSLIGSHAQVEIVRSFFDTKMAGLLDGAGGASCHLCTATDNQIKSLEWVNSGFPINRLISDARQLFEEVDEDYLNLPSNQRVGITHQPTSNIDIIAASPLHAYLCVFRWFMLSIYHLDAGHKVCVPSNSKVNSSMKRVRDILQGRCNFSVNIPSSQSGISTTGNIARDCFLNKRDFLTWATSPINPSDKISLRRSRQIHLFC</sequence>
<protein>
    <submittedName>
        <fullName evidence="1">Uncharacterized protein</fullName>
    </submittedName>
</protein>
<dbReference type="Proteomes" id="UP001165289">
    <property type="component" value="Unassembled WGS sequence"/>
</dbReference>
<evidence type="ECO:0000313" key="1">
    <source>
        <dbReference type="EMBL" id="KAI6659901.1"/>
    </source>
</evidence>
<reference evidence="1 2" key="1">
    <citation type="journal article" date="2023" name="BMC Biol.">
        <title>The compact genome of the sponge Oopsacas minuta (Hexactinellida) is lacking key metazoan core genes.</title>
        <authorList>
            <person name="Santini S."/>
            <person name="Schenkelaars Q."/>
            <person name="Jourda C."/>
            <person name="Duchesne M."/>
            <person name="Belahbib H."/>
            <person name="Rocher C."/>
            <person name="Selva M."/>
            <person name="Riesgo A."/>
            <person name="Vervoort M."/>
            <person name="Leys S.P."/>
            <person name="Kodjabachian L."/>
            <person name="Le Bivic A."/>
            <person name="Borchiellini C."/>
            <person name="Claverie J.M."/>
            <person name="Renard E."/>
        </authorList>
    </citation>
    <scope>NUCLEOTIDE SEQUENCE [LARGE SCALE GENOMIC DNA]</scope>
    <source>
        <strain evidence="1">SPO-2</strain>
    </source>
</reference>
<keyword evidence="2" id="KW-1185">Reference proteome</keyword>
<evidence type="ECO:0000313" key="2">
    <source>
        <dbReference type="Proteomes" id="UP001165289"/>
    </source>
</evidence>
<organism evidence="1 2">
    <name type="scientific">Oopsacas minuta</name>
    <dbReference type="NCBI Taxonomy" id="111878"/>
    <lineage>
        <taxon>Eukaryota</taxon>
        <taxon>Metazoa</taxon>
        <taxon>Porifera</taxon>
        <taxon>Hexactinellida</taxon>
        <taxon>Hexasterophora</taxon>
        <taxon>Lyssacinosida</taxon>
        <taxon>Leucopsacidae</taxon>
        <taxon>Oopsacas</taxon>
    </lineage>
</organism>
<name>A0AAV7KEQ1_9METZ</name>
<accession>A0AAV7KEQ1</accession>
<dbReference type="AlphaFoldDB" id="A0AAV7KEQ1"/>